<feature type="transmembrane region" description="Helical" evidence="1">
    <location>
        <begin position="102"/>
        <end position="120"/>
    </location>
</feature>
<gene>
    <name evidence="2" type="ORF">F0562_010520</name>
</gene>
<proteinExistence type="predicted"/>
<feature type="transmembrane region" description="Helical" evidence="1">
    <location>
        <begin position="158"/>
        <end position="183"/>
    </location>
</feature>
<protein>
    <submittedName>
        <fullName evidence="2">Uncharacterized protein</fullName>
    </submittedName>
</protein>
<reference evidence="2 3" key="1">
    <citation type="submission" date="2019-09" db="EMBL/GenBank/DDBJ databases">
        <title>A chromosome-level genome assembly of the Chinese tupelo Nyssa sinensis.</title>
        <authorList>
            <person name="Yang X."/>
            <person name="Kang M."/>
            <person name="Yang Y."/>
            <person name="Xiong H."/>
            <person name="Wang M."/>
            <person name="Zhang Z."/>
            <person name="Wang Z."/>
            <person name="Wu H."/>
            <person name="Ma T."/>
            <person name="Liu J."/>
            <person name="Xi Z."/>
        </authorList>
    </citation>
    <scope>NUCLEOTIDE SEQUENCE [LARGE SCALE GENOMIC DNA]</scope>
    <source>
        <strain evidence="2">J267</strain>
        <tissue evidence="2">Leaf</tissue>
    </source>
</reference>
<sequence>MKSAPYIGVALGPSLFVAPIVHASTVHVVVPARPPSVAVLALSAAALTPTLLVALDVLAPSPDVAPVVLAPNFWHSIVASLLDDVASANLVPSASFAGVAPSPSLFASAIVHASTVHAVVAARAPSVAVLALSAAALVPTPLVASNFLSYFLTLHQLFLPQIFTILQVLFLRMLALLLVELVLP</sequence>
<name>A0A5J5A173_9ASTE</name>
<feature type="transmembrane region" description="Helical" evidence="1">
    <location>
        <begin position="127"/>
        <end position="152"/>
    </location>
</feature>
<evidence type="ECO:0000256" key="1">
    <source>
        <dbReference type="SAM" id="Phobius"/>
    </source>
</evidence>
<dbReference type="Proteomes" id="UP000325577">
    <property type="component" value="Linkage Group LG4"/>
</dbReference>
<accession>A0A5J5A173</accession>
<dbReference type="EMBL" id="CM018047">
    <property type="protein sequence ID" value="KAA8524049.1"/>
    <property type="molecule type" value="Genomic_DNA"/>
</dbReference>
<feature type="transmembrane region" description="Helical" evidence="1">
    <location>
        <begin position="39"/>
        <end position="57"/>
    </location>
</feature>
<evidence type="ECO:0000313" key="2">
    <source>
        <dbReference type="EMBL" id="KAA8524049.1"/>
    </source>
</evidence>
<dbReference type="AlphaFoldDB" id="A0A5J5A173"/>
<evidence type="ECO:0000313" key="3">
    <source>
        <dbReference type="Proteomes" id="UP000325577"/>
    </source>
</evidence>
<keyword evidence="3" id="KW-1185">Reference proteome</keyword>
<keyword evidence="1" id="KW-0812">Transmembrane</keyword>
<keyword evidence="1" id="KW-1133">Transmembrane helix</keyword>
<organism evidence="2 3">
    <name type="scientific">Nyssa sinensis</name>
    <dbReference type="NCBI Taxonomy" id="561372"/>
    <lineage>
        <taxon>Eukaryota</taxon>
        <taxon>Viridiplantae</taxon>
        <taxon>Streptophyta</taxon>
        <taxon>Embryophyta</taxon>
        <taxon>Tracheophyta</taxon>
        <taxon>Spermatophyta</taxon>
        <taxon>Magnoliopsida</taxon>
        <taxon>eudicotyledons</taxon>
        <taxon>Gunneridae</taxon>
        <taxon>Pentapetalae</taxon>
        <taxon>asterids</taxon>
        <taxon>Cornales</taxon>
        <taxon>Nyssaceae</taxon>
        <taxon>Nyssa</taxon>
    </lineage>
</organism>
<keyword evidence="1" id="KW-0472">Membrane</keyword>